<evidence type="ECO:0000256" key="36">
    <source>
        <dbReference type="SAM" id="Phobius"/>
    </source>
</evidence>
<feature type="transmembrane region" description="Helical" evidence="36">
    <location>
        <begin position="516"/>
        <end position="536"/>
    </location>
</feature>
<dbReference type="InterPro" id="IPR000960">
    <property type="entry name" value="Flavin_mOase"/>
</dbReference>
<keyword evidence="12" id="KW-0521">NADP</keyword>
<dbReference type="GO" id="GO:0016174">
    <property type="term" value="F:NAD(P)H oxidase H2O2-forming activity"/>
    <property type="evidence" value="ECO:0007669"/>
    <property type="project" value="UniProtKB-EC"/>
</dbReference>
<evidence type="ECO:0000256" key="7">
    <source>
        <dbReference type="ARBA" id="ARBA00022630"/>
    </source>
</evidence>
<dbReference type="SUPFAM" id="SSF51905">
    <property type="entry name" value="FAD/NAD(P)-binding domain"/>
    <property type="match status" value="2"/>
</dbReference>
<dbReference type="GO" id="GO:0006629">
    <property type="term" value="P:lipid metabolic process"/>
    <property type="evidence" value="ECO:0007669"/>
    <property type="project" value="UniProtKB-KW"/>
</dbReference>
<dbReference type="PROSITE" id="PS51870">
    <property type="entry name" value="APP_E2"/>
    <property type="match status" value="1"/>
</dbReference>
<evidence type="ECO:0000256" key="8">
    <source>
        <dbReference type="ARBA" id="ARBA00022692"/>
    </source>
</evidence>
<organism evidence="39 40">
    <name type="scientific">Macrostomum lignano</name>
    <dbReference type="NCBI Taxonomy" id="282301"/>
    <lineage>
        <taxon>Eukaryota</taxon>
        <taxon>Metazoa</taxon>
        <taxon>Spiralia</taxon>
        <taxon>Lophotrochozoa</taxon>
        <taxon>Platyhelminthes</taxon>
        <taxon>Rhabditophora</taxon>
        <taxon>Macrostomorpha</taxon>
        <taxon>Macrostomida</taxon>
        <taxon>Macrostomidae</taxon>
        <taxon>Macrostomum</taxon>
    </lineage>
</organism>
<evidence type="ECO:0000256" key="35">
    <source>
        <dbReference type="SAM" id="MobiDB-lite"/>
    </source>
</evidence>
<comment type="catalytic activity">
    <reaction evidence="32">
        <text>octan-3-one + NADPH + O2 + H(+) = pentyl propanoate + NADP(+) + H2O</text>
        <dbReference type="Rhea" id="RHEA:54840"/>
        <dbReference type="ChEBI" id="CHEBI:15377"/>
        <dbReference type="ChEBI" id="CHEBI:15378"/>
        <dbReference type="ChEBI" id="CHEBI:15379"/>
        <dbReference type="ChEBI" id="CHEBI:57783"/>
        <dbReference type="ChEBI" id="CHEBI:58349"/>
        <dbReference type="ChEBI" id="CHEBI:80946"/>
        <dbReference type="ChEBI" id="CHEBI:87373"/>
    </reaction>
    <physiologicalReaction direction="left-to-right" evidence="32">
        <dbReference type="Rhea" id="RHEA:54841"/>
    </physiologicalReaction>
</comment>
<dbReference type="WBParaSite" id="maker-uti_cns_0001882-snap-gene-0.9-mRNA-1">
    <property type="protein sequence ID" value="maker-uti_cns_0001882-snap-gene-0.9-mRNA-1"/>
    <property type="gene ID" value="maker-uti_cns_0001882-snap-gene-0.9"/>
</dbReference>
<feature type="compositionally biased region" description="Basic and acidic residues" evidence="35">
    <location>
        <begin position="1103"/>
        <end position="1115"/>
    </location>
</feature>
<evidence type="ECO:0000256" key="27">
    <source>
        <dbReference type="ARBA" id="ARBA00048088"/>
    </source>
</evidence>
<evidence type="ECO:0000256" key="2">
    <source>
        <dbReference type="ARBA" id="ARBA00004389"/>
    </source>
</evidence>
<evidence type="ECO:0000256" key="10">
    <source>
        <dbReference type="ARBA" id="ARBA00022827"/>
    </source>
</evidence>
<dbReference type="Pfam" id="PF02177">
    <property type="entry name" value="APP_N"/>
    <property type="match status" value="1"/>
</dbReference>
<dbReference type="Proteomes" id="UP000095280">
    <property type="component" value="Unplaced"/>
</dbReference>
<protein>
    <recommendedName>
        <fullName evidence="34">Flavin-containing monooxygenase</fullName>
        <ecNumber evidence="34">1.-.-.-</ecNumber>
    </recommendedName>
</protein>
<comment type="catalytic activity">
    <reaction evidence="26">
        <text>hypotaurine + NADPH + O2 + H(+) = taurine + NADP(+) + H2O</text>
        <dbReference type="Rhea" id="RHEA:69819"/>
        <dbReference type="ChEBI" id="CHEBI:15377"/>
        <dbReference type="ChEBI" id="CHEBI:15378"/>
        <dbReference type="ChEBI" id="CHEBI:15379"/>
        <dbReference type="ChEBI" id="CHEBI:57783"/>
        <dbReference type="ChEBI" id="CHEBI:57853"/>
        <dbReference type="ChEBI" id="CHEBI:58349"/>
        <dbReference type="ChEBI" id="CHEBI:507393"/>
        <dbReference type="EC" id="1.14.13.8"/>
    </reaction>
    <physiologicalReaction direction="left-to-right" evidence="26">
        <dbReference type="Rhea" id="RHEA:69820"/>
    </physiologicalReaction>
</comment>
<evidence type="ECO:0000256" key="6">
    <source>
        <dbReference type="ARBA" id="ARBA00022553"/>
    </source>
</evidence>
<dbReference type="SUPFAM" id="SSF89811">
    <property type="entry name" value="Amyloid beta a4 protein copper binding domain (domain 2)"/>
    <property type="match status" value="1"/>
</dbReference>
<evidence type="ECO:0000256" key="3">
    <source>
        <dbReference type="ARBA" id="ARBA00004524"/>
    </source>
</evidence>
<feature type="domain" description="E1" evidence="37">
    <location>
        <begin position="593"/>
        <end position="774"/>
    </location>
</feature>
<dbReference type="InterPro" id="IPR024329">
    <property type="entry name" value="Amyloid_glyco_E2_domain"/>
</dbReference>
<dbReference type="Pfam" id="PF12924">
    <property type="entry name" value="APP_Cu_bd"/>
    <property type="match status" value="1"/>
</dbReference>
<dbReference type="EC" id="1.-.-.-" evidence="34"/>
<keyword evidence="9" id="KW-0256">Endoplasmic reticulum</keyword>
<evidence type="ECO:0000256" key="28">
    <source>
        <dbReference type="ARBA" id="ARBA00048459"/>
    </source>
</evidence>
<keyword evidence="10 34" id="KW-0274">FAD</keyword>
<dbReference type="PANTHER" id="PTHR23023">
    <property type="entry name" value="DIMETHYLANILINE MONOOXYGENASE"/>
    <property type="match status" value="1"/>
</dbReference>
<evidence type="ECO:0000256" key="30">
    <source>
        <dbReference type="ARBA" id="ARBA00048990"/>
    </source>
</evidence>
<evidence type="ECO:0000256" key="25">
    <source>
        <dbReference type="ARBA" id="ARBA00047977"/>
    </source>
</evidence>
<dbReference type="InterPro" id="IPR036188">
    <property type="entry name" value="FAD/NAD-bd_sf"/>
</dbReference>
<evidence type="ECO:0000256" key="13">
    <source>
        <dbReference type="ARBA" id="ARBA00022989"/>
    </source>
</evidence>
<evidence type="ECO:0000256" key="20">
    <source>
        <dbReference type="ARBA" id="ARBA00047338"/>
    </source>
</evidence>
<evidence type="ECO:0000256" key="12">
    <source>
        <dbReference type="ARBA" id="ARBA00022857"/>
    </source>
</evidence>
<dbReference type="PRINTS" id="PR01125">
    <property type="entry name" value="FMOXYGENASE5"/>
</dbReference>
<dbReference type="GO" id="GO:0008201">
    <property type="term" value="F:heparin binding"/>
    <property type="evidence" value="ECO:0007669"/>
    <property type="project" value="UniProtKB-UniRule"/>
</dbReference>
<sequence>MRVCIIGAGVSGLVSIKACLEEAEQFQPVCFERTNDIGGLWRFREEDDGQACVMRSTVINTSKEMMAISDFPPSQSYPNFMHNSQVQQYLRDYADKFNLRQYIQFRHTIEKVEKCSDFNSTGQWTVTVKDDQSGVSRTETFGAVLVCVGHHANPHVASFAGLDTNFQGQVFHPHSYRDCTGDNFKGKRVLIVGIGNSGGDLAVELSRVASQVLLSTRRGTWLFKRILDNGLPIDLVITRRWLMKLAYSLPQSLVNAKMRSDINHVIDHRLYSLEPEHEPMAAHPTVNDDLPNRIICGSVKVKTDVKQFTATGCEFVDGTVEDNLDVVIVATGYKFSFPFLPEDVISVVDNRLDLYKYVFPPKLERSTLAFIGYVQPLGALHPISEGQARWAVQVFKGMAPLPTAEAMLADVEAKRTAMASRYVKSPRHTIQVDWVPYMDEIHEQFGARPNMLRLWLSDPRLASSVWFGPCLPYHYRLDGPHAWPGAREAILNVWDRVRAPLATRPLPPAPSANGSFGSILCLVAIAGVLLAVLALLWPNKKSNMAHRAPLLLSLTLMIANVVVALETAPTKSPTTVAATAGATAQPTSGPSADGFRGRVAVACSDGHRRAALAWSESAGEWRQIPGANSCPASESDADAIRDLCRRAYPGQRIVNVEPAVEHEAFPNWCPLDNSHRRKAGQPCPILNVRPFECLSGPFQSPSLLVPRGCEFKHNSSDTENCQQYAYWRTVAKDYCANIKLPGKWHLDRYAPLRPCNRMLSAGYFAAVEFVCCPEPVIEVSPAKVDPPRKVAEKKAIDKGIANAKAAAYAAATAINSKPMELQSPSDLLGLGKDADEARYQRYLTVPTESGHSEHERFLGAKRGLQHHQAIRESAMVKELQEAESRILRLSPRDPESAQRLLDEVEKQFRRSFLSVQREEEAEHDQLDSVHQQRVNLLFVGKLNHVKRLLAESISEKNAKSAKRYFARLAALITKEIVRLANRANRLSSRIGHAHLATLRRHADNLRTDLSTSGADAALRRLVDLSVVSGILARYENVLKKADKLLAEAKASSDAAAGDSAGSAYPPRLAERFDHLLRLYHEQSVRILQKAKQQHHHHRHKQQHHQELLPQAHRDAGTSTSSIKDRHRGGHVSHDNDDSFHLPPVKSAGVTSPETDYSQKSVVFVVIFCVLAFLLTLVVIFVTVRICRMVYGANSPAGKGYKLSLVDEEEKPAAQCGNTAMCCDAPYNYPTVHPEKACLGDPHLANMQMNGYENPTYKFYEEK</sequence>
<comment type="catalytic activity">
    <reaction evidence="29">
        <text>(2E)-geranial + NADPH + O2 + H(+) = (1E)-2,6-dimethylhepta-1,5-dien-1-yl formate + NADP(+) + H2O</text>
        <dbReference type="Rhea" id="RHEA:54860"/>
        <dbReference type="ChEBI" id="CHEBI:15377"/>
        <dbReference type="ChEBI" id="CHEBI:15378"/>
        <dbReference type="ChEBI" id="CHEBI:15379"/>
        <dbReference type="ChEBI" id="CHEBI:16980"/>
        <dbReference type="ChEBI" id="CHEBI:57783"/>
        <dbReference type="ChEBI" id="CHEBI:58349"/>
        <dbReference type="ChEBI" id="CHEBI:138375"/>
    </reaction>
    <physiologicalReaction direction="left-to-right" evidence="29">
        <dbReference type="Rhea" id="RHEA:54861"/>
    </physiologicalReaction>
</comment>
<evidence type="ECO:0000256" key="15">
    <source>
        <dbReference type="ARBA" id="ARBA00023033"/>
    </source>
</evidence>
<comment type="caution">
    <text evidence="33">Lacks conserved residue(s) required for the propagation of feature annotation.</text>
</comment>
<keyword evidence="8 36" id="KW-0812">Transmembrane</keyword>
<dbReference type="GO" id="GO:0047822">
    <property type="term" value="F:hypotaurine monooxygenase activity"/>
    <property type="evidence" value="ECO:0007669"/>
    <property type="project" value="RHEA"/>
</dbReference>
<comment type="similarity">
    <text evidence="4 34">Belongs to the FMO family.</text>
</comment>
<evidence type="ECO:0000256" key="22">
    <source>
        <dbReference type="ARBA" id="ARBA00047574"/>
    </source>
</evidence>
<evidence type="ECO:0000256" key="31">
    <source>
        <dbReference type="ARBA" id="ARBA00049443"/>
    </source>
</evidence>
<feature type="region of interest" description="GFLD subdomain" evidence="33">
    <location>
        <begin position="593"/>
        <end position="699"/>
    </location>
</feature>
<evidence type="ECO:0000313" key="39">
    <source>
        <dbReference type="Proteomes" id="UP000095280"/>
    </source>
</evidence>
<evidence type="ECO:0000256" key="4">
    <source>
        <dbReference type="ARBA" id="ARBA00009183"/>
    </source>
</evidence>
<dbReference type="InterPro" id="IPR050346">
    <property type="entry name" value="FMO-like"/>
</dbReference>
<comment type="catalytic activity">
    <reaction evidence="24">
        <text>NADPH + O2 + H(+) = H2O2 + NADP(+)</text>
        <dbReference type="Rhea" id="RHEA:11260"/>
        <dbReference type="ChEBI" id="CHEBI:15378"/>
        <dbReference type="ChEBI" id="CHEBI:15379"/>
        <dbReference type="ChEBI" id="CHEBI:16240"/>
        <dbReference type="ChEBI" id="CHEBI:57783"/>
        <dbReference type="ChEBI" id="CHEBI:58349"/>
        <dbReference type="EC" id="1.6.3.1"/>
    </reaction>
    <physiologicalReaction direction="left-to-right" evidence="24">
        <dbReference type="Rhea" id="RHEA:11261"/>
    </physiologicalReaction>
</comment>
<evidence type="ECO:0000259" key="37">
    <source>
        <dbReference type="PROSITE" id="PS51869"/>
    </source>
</evidence>
<evidence type="ECO:0000256" key="32">
    <source>
        <dbReference type="ARBA" id="ARBA00049475"/>
    </source>
</evidence>
<dbReference type="PROSITE" id="PS00320">
    <property type="entry name" value="APP_INTRA"/>
    <property type="match status" value="1"/>
</dbReference>
<dbReference type="GO" id="GO:0046914">
    <property type="term" value="F:transition metal ion binding"/>
    <property type="evidence" value="ECO:0007669"/>
    <property type="project" value="InterPro"/>
</dbReference>
<dbReference type="Pfam" id="PF00743">
    <property type="entry name" value="FMO-like"/>
    <property type="match status" value="1"/>
</dbReference>
<dbReference type="InterPro" id="IPR015849">
    <property type="entry name" value="Amyloid_glyco_heparin-bd"/>
</dbReference>
<evidence type="ECO:0000256" key="17">
    <source>
        <dbReference type="ARBA" id="ARBA00023136"/>
    </source>
</evidence>
<dbReference type="InterPro" id="IPR020946">
    <property type="entry name" value="Flavin_mOase-like"/>
</dbReference>
<evidence type="ECO:0000256" key="1">
    <source>
        <dbReference type="ARBA" id="ARBA00001974"/>
    </source>
</evidence>
<evidence type="ECO:0000256" key="21">
    <source>
        <dbReference type="ARBA" id="ARBA00047426"/>
    </source>
</evidence>
<keyword evidence="14 34" id="KW-0560">Oxidoreductase</keyword>
<evidence type="ECO:0000256" key="5">
    <source>
        <dbReference type="ARBA" id="ARBA00022481"/>
    </source>
</evidence>
<feature type="region of interest" description="Disordered" evidence="35">
    <location>
        <begin position="1088"/>
        <end position="1151"/>
    </location>
</feature>
<comment type="catalytic activity">
    <reaction evidence="31">
        <text>N,N-dimethylaniline + NADPH + O2 + H(+) = N,N-dimethylaniline N-oxide + NADP(+) + H2O</text>
        <dbReference type="Rhea" id="RHEA:24468"/>
        <dbReference type="ChEBI" id="CHEBI:15377"/>
        <dbReference type="ChEBI" id="CHEBI:15378"/>
        <dbReference type="ChEBI" id="CHEBI:15379"/>
        <dbReference type="ChEBI" id="CHEBI:16269"/>
        <dbReference type="ChEBI" id="CHEBI:17735"/>
        <dbReference type="ChEBI" id="CHEBI:57783"/>
        <dbReference type="ChEBI" id="CHEBI:58349"/>
        <dbReference type="EC" id="1.14.13.8"/>
    </reaction>
    <physiologicalReaction direction="left-to-right" evidence="31">
        <dbReference type="Rhea" id="RHEA:24469"/>
    </physiologicalReaction>
</comment>
<feature type="domain" description="E2" evidence="38">
    <location>
        <begin position="838"/>
        <end position="935"/>
    </location>
</feature>
<dbReference type="InterPro" id="IPR011178">
    <property type="entry name" value="Amyloid_glyco_Cu-bd"/>
</dbReference>
<comment type="catalytic activity">
    <reaction evidence="30">
        <text>heptan-4-one + NADPH + O2 + H(+) = propyl butanoate + NADP(+) + H2O</text>
        <dbReference type="Rhea" id="RHEA:54852"/>
        <dbReference type="ChEBI" id="CHEBI:15377"/>
        <dbReference type="ChEBI" id="CHEBI:15378"/>
        <dbReference type="ChEBI" id="CHEBI:15379"/>
        <dbReference type="ChEBI" id="CHEBI:57783"/>
        <dbReference type="ChEBI" id="CHEBI:58349"/>
        <dbReference type="ChEBI" id="CHEBI:89484"/>
        <dbReference type="ChEBI" id="CHEBI:89719"/>
    </reaction>
    <physiologicalReaction direction="left-to-right" evidence="30">
        <dbReference type="Rhea" id="RHEA:54853"/>
    </physiologicalReaction>
</comment>
<evidence type="ECO:0000256" key="9">
    <source>
        <dbReference type="ARBA" id="ARBA00022824"/>
    </source>
</evidence>
<evidence type="ECO:0000256" key="14">
    <source>
        <dbReference type="ARBA" id="ARBA00023002"/>
    </source>
</evidence>
<evidence type="ECO:0000259" key="38">
    <source>
        <dbReference type="PROSITE" id="PS51870"/>
    </source>
</evidence>
<evidence type="ECO:0000256" key="23">
    <source>
        <dbReference type="ARBA" id="ARBA00047855"/>
    </source>
</evidence>
<evidence type="ECO:0000256" key="11">
    <source>
        <dbReference type="ARBA" id="ARBA00022848"/>
    </source>
</evidence>
<keyword evidence="15 34" id="KW-0503">Monooxygenase</keyword>
<comment type="function">
    <text evidence="19">Broad spectrum monooxygenase that catalyzes the oxygenation of a wide variety of nitrogen- and sulfur-containing compounds including xenobiotics. Catalyzes the S-oxygenation of hypotaurine to produce taurine, an organic osmolyte involved in cell volume regulation as well as a variety of cytoprotective and developmental processes. In vitro, catalyzes the N-oxygenation of trimethylamine (TMA) to produce trimethylamine N-oxide (TMAO) and could therefore participate to the detoxification of this compound that is generated by the action of gut microbiota from dietary precursors such as choline, choline containing compounds, betaine or L-carnitine.</text>
</comment>
<evidence type="ECO:0000256" key="24">
    <source>
        <dbReference type="ARBA" id="ARBA00047864"/>
    </source>
</evidence>
<dbReference type="AlphaFoldDB" id="A0A1I8GHG4"/>
<keyword evidence="5" id="KW-0488">Methylation</keyword>
<dbReference type="InterPro" id="IPR008154">
    <property type="entry name" value="Amyloid_glyco_extra"/>
</dbReference>
<comment type="catalytic activity">
    <reaction evidence="22">
        <text>heptan-2-one + NADPH + O2 + H(+) = pentyl acetate + NADP(+) + H2O</text>
        <dbReference type="Rhea" id="RHEA:54836"/>
        <dbReference type="ChEBI" id="CHEBI:5672"/>
        <dbReference type="ChEBI" id="CHEBI:15377"/>
        <dbReference type="ChEBI" id="CHEBI:15378"/>
        <dbReference type="ChEBI" id="CHEBI:15379"/>
        <dbReference type="ChEBI" id="CHEBI:57783"/>
        <dbReference type="ChEBI" id="CHEBI:58349"/>
        <dbReference type="ChEBI" id="CHEBI:87362"/>
    </reaction>
    <physiologicalReaction direction="left-to-right" evidence="22">
        <dbReference type="Rhea" id="RHEA:54837"/>
    </physiologicalReaction>
</comment>
<reference evidence="40" key="1">
    <citation type="submission" date="2016-11" db="UniProtKB">
        <authorList>
            <consortium name="WormBaseParasite"/>
        </authorList>
    </citation>
    <scope>IDENTIFICATION</scope>
</reference>
<comment type="catalytic activity">
    <reaction evidence="20">
        <text>hypotaurine + NADH + O2 + H(+) = taurine + NAD(+) + H2O</text>
        <dbReference type="Rhea" id="RHEA:74111"/>
        <dbReference type="ChEBI" id="CHEBI:15377"/>
        <dbReference type="ChEBI" id="CHEBI:15378"/>
        <dbReference type="ChEBI" id="CHEBI:15379"/>
        <dbReference type="ChEBI" id="CHEBI:57540"/>
        <dbReference type="ChEBI" id="CHEBI:57853"/>
        <dbReference type="ChEBI" id="CHEBI:57945"/>
        <dbReference type="ChEBI" id="CHEBI:507393"/>
        <dbReference type="EC" id="1.14.13.8"/>
    </reaction>
    <physiologicalReaction direction="left-to-right" evidence="20">
        <dbReference type="Rhea" id="RHEA:74112"/>
    </physiologicalReaction>
</comment>
<dbReference type="GO" id="GO:0004499">
    <property type="term" value="F:N,N-dimethylaniline monooxygenase activity"/>
    <property type="evidence" value="ECO:0007669"/>
    <property type="project" value="InterPro"/>
</dbReference>
<dbReference type="InterPro" id="IPR036176">
    <property type="entry name" value="E2_sf"/>
</dbReference>
<dbReference type="GO" id="GO:0050661">
    <property type="term" value="F:NADP binding"/>
    <property type="evidence" value="ECO:0007669"/>
    <property type="project" value="InterPro"/>
</dbReference>
<comment type="catalytic activity">
    <reaction evidence="25">
        <text>hexan-3-one + NADPH + O2 + H(+) = ethyl butanoate + NADP(+) + H2O</text>
        <dbReference type="Rhea" id="RHEA:54844"/>
        <dbReference type="ChEBI" id="CHEBI:15377"/>
        <dbReference type="ChEBI" id="CHEBI:15378"/>
        <dbReference type="ChEBI" id="CHEBI:15379"/>
        <dbReference type="ChEBI" id="CHEBI:57783"/>
        <dbReference type="ChEBI" id="CHEBI:58349"/>
        <dbReference type="ChEBI" id="CHEBI:88764"/>
        <dbReference type="ChEBI" id="CHEBI:89891"/>
    </reaction>
    <physiologicalReaction direction="left-to-right" evidence="25">
        <dbReference type="Rhea" id="RHEA:54845"/>
    </physiologicalReaction>
</comment>
<comment type="catalytic activity">
    <reaction evidence="21">
        <text>hexan-3-one + NADPH + O2 + H(+) = propyl propanoate + NADP(+) + H2O</text>
        <dbReference type="Rhea" id="RHEA:54848"/>
        <dbReference type="ChEBI" id="CHEBI:15377"/>
        <dbReference type="ChEBI" id="CHEBI:15378"/>
        <dbReference type="ChEBI" id="CHEBI:15379"/>
        <dbReference type="ChEBI" id="CHEBI:57783"/>
        <dbReference type="ChEBI" id="CHEBI:58349"/>
        <dbReference type="ChEBI" id="CHEBI:89828"/>
        <dbReference type="ChEBI" id="CHEBI:89891"/>
    </reaction>
    <physiologicalReaction direction="left-to-right" evidence="21">
        <dbReference type="Rhea" id="RHEA:54849"/>
    </physiologicalReaction>
</comment>
<dbReference type="GO" id="GO:0005789">
    <property type="term" value="C:endoplasmic reticulum membrane"/>
    <property type="evidence" value="ECO:0007669"/>
    <property type="project" value="UniProtKB-SubCell"/>
</dbReference>
<evidence type="ECO:0000256" key="29">
    <source>
        <dbReference type="ARBA" id="ARBA00048989"/>
    </source>
</evidence>
<dbReference type="Gene3D" id="3.30.1490.140">
    <property type="entry name" value="Amyloidogenic glycoprotein, copper-binding domain"/>
    <property type="match status" value="1"/>
</dbReference>
<feature type="transmembrane region" description="Helical" evidence="36">
    <location>
        <begin position="548"/>
        <end position="565"/>
    </location>
</feature>
<dbReference type="GO" id="GO:0050660">
    <property type="term" value="F:flavin adenine dinucleotide binding"/>
    <property type="evidence" value="ECO:0007669"/>
    <property type="project" value="InterPro"/>
</dbReference>
<comment type="subcellular location">
    <subcellularLocation>
        <location evidence="2">Endoplasmic reticulum membrane</location>
        <topology evidence="2">Single-pass membrane protein</topology>
    </subcellularLocation>
    <subcellularLocation>
        <location evidence="3">Microsome membrane</location>
    </subcellularLocation>
</comment>
<comment type="similarity">
    <text evidence="33">Belongs to the APP family.</text>
</comment>
<keyword evidence="17 36" id="KW-0472">Membrane</keyword>
<evidence type="ECO:0000256" key="33">
    <source>
        <dbReference type="PROSITE-ProRule" id="PRU01217"/>
    </source>
</evidence>
<evidence type="ECO:0000256" key="16">
    <source>
        <dbReference type="ARBA" id="ARBA00023098"/>
    </source>
</evidence>
<accession>A0A1I8GHG4</accession>
<keyword evidence="16" id="KW-0443">Lipid metabolism</keyword>
<comment type="function">
    <text evidence="18">Acts as a Baeyer-Villiger monooxygenase on a broad range of substrates. Catalyzes the insertion of an oxygen atom into a carbon-carbon bond adjacent to a carbonyl, which converts ketones to esters. Active on diverse carbonyl compounds, whereas soft nucleophiles are mostly non- or poorly reactive. In contrast with other forms of FMO it is non- or poorly active on 'classical' substrates such as drugs, pesticides, and dietary components containing soft nucleophilic heteroatoms. Able to oxidize drug molecules bearing a carbonyl group on an aliphatic chain, such as nabumetone and pentoxifylline. Also, in the absence of substrates, shows slow but yet significant NADPH oxidase activity. Acts as a positive modulator of cholesterol biosynthesis as well as glucose homeostasis, promoting metabolic aging via pleiotropic effects.</text>
</comment>
<keyword evidence="13 36" id="KW-1133">Transmembrane helix</keyword>
<dbReference type="Gene3D" id="1.20.120.770">
    <property type="entry name" value="Amyloid precursor protein, E2 domain"/>
    <property type="match status" value="1"/>
</dbReference>
<dbReference type="InterPro" id="IPR036669">
    <property type="entry name" value="Amyloid_Cu-bd_sf"/>
</dbReference>
<dbReference type="Gene3D" id="3.90.570.10">
    <property type="entry name" value="Amyloidogenic glycoprotein, heparin-binding domain"/>
    <property type="match status" value="1"/>
</dbReference>
<keyword evidence="11" id="KW-0492">Microsome</keyword>
<keyword evidence="39" id="KW-1185">Reference proteome</keyword>
<dbReference type="InterPro" id="IPR002257">
    <property type="entry name" value="Flavin_mOase_5"/>
</dbReference>
<evidence type="ECO:0000256" key="26">
    <source>
        <dbReference type="ARBA" id="ARBA00048041"/>
    </source>
</evidence>
<dbReference type="PROSITE" id="PS51869">
    <property type="entry name" value="APP_E1"/>
    <property type="match status" value="1"/>
</dbReference>
<comment type="cofactor">
    <cofactor evidence="1 34">
        <name>FAD</name>
        <dbReference type="ChEBI" id="CHEBI:57692"/>
    </cofactor>
</comment>
<dbReference type="SUPFAM" id="SSF109843">
    <property type="entry name" value="CAPPD, an extracellular domain of amyloid beta A4 protein"/>
    <property type="match status" value="1"/>
</dbReference>
<dbReference type="SUPFAM" id="SSF56491">
    <property type="entry name" value="A heparin-binding domain"/>
    <property type="match status" value="1"/>
</dbReference>
<keyword evidence="6" id="KW-0597">Phosphoprotein</keyword>
<dbReference type="GO" id="GO:0034899">
    <property type="term" value="F:trimethylamine monooxygenase activity"/>
    <property type="evidence" value="ECO:0007669"/>
    <property type="project" value="UniProtKB-EC"/>
</dbReference>
<feature type="transmembrane region" description="Helical" evidence="36">
    <location>
        <begin position="1161"/>
        <end position="1183"/>
    </location>
</feature>
<comment type="catalytic activity">
    <reaction evidence="27">
        <text>trimethylamine + NADPH + O2 = trimethylamine N-oxide + NADP(+) + H2O</text>
        <dbReference type="Rhea" id="RHEA:31979"/>
        <dbReference type="ChEBI" id="CHEBI:15377"/>
        <dbReference type="ChEBI" id="CHEBI:15379"/>
        <dbReference type="ChEBI" id="CHEBI:15724"/>
        <dbReference type="ChEBI" id="CHEBI:57783"/>
        <dbReference type="ChEBI" id="CHEBI:58349"/>
        <dbReference type="ChEBI" id="CHEBI:58389"/>
        <dbReference type="EC" id="1.14.13.148"/>
    </reaction>
    <physiologicalReaction direction="left-to-right" evidence="27">
        <dbReference type="Rhea" id="RHEA:31980"/>
    </physiologicalReaction>
</comment>
<dbReference type="FunFam" id="3.50.50.60:FF:000159">
    <property type="entry name" value="Dimethylaniline monooxygenase [N-oxide-forming]"/>
    <property type="match status" value="1"/>
</dbReference>
<evidence type="ECO:0000256" key="19">
    <source>
        <dbReference type="ARBA" id="ARBA00045957"/>
    </source>
</evidence>
<evidence type="ECO:0000256" key="34">
    <source>
        <dbReference type="RuleBase" id="RU361177"/>
    </source>
</evidence>
<dbReference type="SMART" id="SM00006">
    <property type="entry name" value="A4_EXTRA"/>
    <property type="match status" value="1"/>
</dbReference>
<evidence type="ECO:0000313" key="40">
    <source>
        <dbReference type="WBParaSite" id="maker-uti_cns_0001882-snap-gene-0.9-mRNA-1"/>
    </source>
</evidence>
<keyword evidence="7 34" id="KW-0285">Flavoprotein</keyword>
<comment type="catalytic activity">
    <reaction evidence="23">
        <text>sulcatone + NADPH + O2 + H(+) = 4-methylpent-3-en-1-yl acetate + NADP(+) + H2O</text>
        <dbReference type="Rhea" id="RHEA:54864"/>
        <dbReference type="ChEBI" id="CHEBI:15377"/>
        <dbReference type="ChEBI" id="CHEBI:15378"/>
        <dbReference type="ChEBI" id="CHEBI:15379"/>
        <dbReference type="ChEBI" id="CHEBI:16310"/>
        <dbReference type="ChEBI" id="CHEBI:57783"/>
        <dbReference type="ChEBI" id="CHEBI:58349"/>
        <dbReference type="ChEBI" id="CHEBI:138373"/>
    </reaction>
    <physiologicalReaction direction="left-to-right" evidence="23">
        <dbReference type="Rhea" id="RHEA:54865"/>
    </physiologicalReaction>
</comment>
<dbReference type="InterPro" id="IPR019543">
    <property type="entry name" value="APP_amyloid_C"/>
</dbReference>
<dbReference type="PRINTS" id="PR00370">
    <property type="entry name" value="FMOXYGENASE"/>
</dbReference>
<evidence type="ECO:0000256" key="18">
    <source>
        <dbReference type="ARBA" id="ARBA00045722"/>
    </source>
</evidence>
<feature type="region of interest" description="CuBD subdomain" evidence="33">
    <location>
        <begin position="707"/>
        <end position="774"/>
    </location>
</feature>
<name>A0A1I8GHG4_9PLAT</name>
<proteinExistence type="inferred from homology"/>
<feature type="compositionally biased region" description="Basic residues" evidence="35">
    <location>
        <begin position="1091"/>
        <end position="1102"/>
    </location>
</feature>
<dbReference type="Gene3D" id="3.50.50.60">
    <property type="entry name" value="FAD/NAD(P)-binding domain"/>
    <property type="match status" value="2"/>
</dbReference>
<dbReference type="InterPro" id="IPR036454">
    <property type="entry name" value="Amyloid_glyco_heparin-bd_sf"/>
</dbReference>
<comment type="catalytic activity">
    <reaction evidence="28">
        <text>octan-3-one + NADPH + O2 + H(+) = ethyl hexanoate + NADP(+) + H2O</text>
        <dbReference type="Rhea" id="RHEA:54856"/>
        <dbReference type="ChEBI" id="CHEBI:15377"/>
        <dbReference type="ChEBI" id="CHEBI:15378"/>
        <dbReference type="ChEBI" id="CHEBI:15379"/>
        <dbReference type="ChEBI" id="CHEBI:57783"/>
        <dbReference type="ChEBI" id="CHEBI:58349"/>
        <dbReference type="ChEBI" id="CHEBI:80946"/>
        <dbReference type="ChEBI" id="CHEBI:86055"/>
    </reaction>
    <physiologicalReaction direction="left-to-right" evidence="28">
        <dbReference type="Rhea" id="RHEA:54857"/>
    </physiologicalReaction>
</comment>
<dbReference type="Pfam" id="PF12925">
    <property type="entry name" value="APP_E2"/>
    <property type="match status" value="1"/>
</dbReference>
<dbReference type="Pfam" id="PF10515">
    <property type="entry name" value="APP_amyloid"/>
    <property type="match status" value="1"/>
</dbReference>
<dbReference type="InterPro" id="IPR019745">
    <property type="entry name" value="Amyloid_glyco_intracell_CS"/>
</dbReference>